<dbReference type="InterPro" id="IPR001387">
    <property type="entry name" value="Cro/C1-type_HTH"/>
</dbReference>
<dbReference type="Proteomes" id="UP000823913">
    <property type="component" value="Unassembled WGS sequence"/>
</dbReference>
<dbReference type="SUPFAM" id="SSF47413">
    <property type="entry name" value="lambda repressor-like DNA-binding domains"/>
    <property type="match status" value="1"/>
</dbReference>
<dbReference type="PANTHER" id="PTHR46558:SF4">
    <property type="entry name" value="DNA-BIDING PHAGE PROTEIN"/>
    <property type="match status" value="1"/>
</dbReference>
<dbReference type="AlphaFoldDB" id="A0A9D1E5U5"/>
<dbReference type="PROSITE" id="PS50943">
    <property type="entry name" value="HTH_CROC1"/>
    <property type="match status" value="1"/>
</dbReference>
<sequence length="69" mass="7986">MKTKIAENIKFYRKQLGMTQGQLAEKLHGKKSLVSNYENGYSTPDIFTLCRLAEIFDITLDELVEWSDD</sequence>
<dbReference type="Pfam" id="PF01381">
    <property type="entry name" value="HTH_3"/>
    <property type="match status" value="1"/>
</dbReference>
<keyword evidence="1" id="KW-0238">DNA-binding</keyword>
<evidence type="ECO:0000259" key="2">
    <source>
        <dbReference type="PROSITE" id="PS50943"/>
    </source>
</evidence>
<dbReference type="Gene3D" id="1.10.260.40">
    <property type="entry name" value="lambda repressor-like DNA-binding domains"/>
    <property type="match status" value="1"/>
</dbReference>
<evidence type="ECO:0000313" key="3">
    <source>
        <dbReference type="EMBL" id="HIR66948.1"/>
    </source>
</evidence>
<gene>
    <name evidence="3" type="ORF">IAB94_02730</name>
</gene>
<dbReference type="CDD" id="cd00093">
    <property type="entry name" value="HTH_XRE"/>
    <property type="match status" value="1"/>
</dbReference>
<protein>
    <submittedName>
        <fullName evidence="3">Helix-turn-helix transcriptional regulator</fullName>
    </submittedName>
</protein>
<evidence type="ECO:0000313" key="4">
    <source>
        <dbReference type="Proteomes" id="UP000823913"/>
    </source>
</evidence>
<dbReference type="PANTHER" id="PTHR46558">
    <property type="entry name" value="TRACRIPTIONAL REGULATORY PROTEIN-RELATED-RELATED"/>
    <property type="match status" value="1"/>
</dbReference>
<proteinExistence type="predicted"/>
<dbReference type="InterPro" id="IPR010982">
    <property type="entry name" value="Lambda_DNA-bd_dom_sf"/>
</dbReference>
<dbReference type="GO" id="GO:0003677">
    <property type="term" value="F:DNA binding"/>
    <property type="evidence" value="ECO:0007669"/>
    <property type="project" value="UniProtKB-KW"/>
</dbReference>
<dbReference type="EMBL" id="DVHK01000066">
    <property type="protein sequence ID" value="HIR66948.1"/>
    <property type="molecule type" value="Genomic_DNA"/>
</dbReference>
<dbReference type="SMART" id="SM00530">
    <property type="entry name" value="HTH_XRE"/>
    <property type="match status" value="1"/>
</dbReference>
<reference evidence="3" key="2">
    <citation type="journal article" date="2021" name="PeerJ">
        <title>Extensive microbial diversity within the chicken gut microbiome revealed by metagenomics and culture.</title>
        <authorList>
            <person name="Gilroy R."/>
            <person name="Ravi A."/>
            <person name="Getino M."/>
            <person name="Pursley I."/>
            <person name="Horton D.L."/>
            <person name="Alikhan N.F."/>
            <person name="Baker D."/>
            <person name="Gharbi K."/>
            <person name="Hall N."/>
            <person name="Watson M."/>
            <person name="Adriaenssens E.M."/>
            <person name="Foster-Nyarko E."/>
            <person name="Jarju S."/>
            <person name="Secka A."/>
            <person name="Antonio M."/>
            <person name="Oren A."/>
            <person name="Chaudhuri R.R."/>
            <person name="La Ragione R."/>
            <person name="Hildebrand F."/>
            <person name="Pallen M.J."/>
        </authorList>
    </citation>
    <scope>NUCLEOTIDE SEQUENCE</scope>
    <source>
        <strain evidence="3">ChiW16-3235</strain>
    </source>
</reference>
<organism evidence="3 4">
    <name type="scientific">Candidatus Coproplasma avicola</name>
    <dbReference type="NCBI Taxonomy" id="2840744"/>
    <lineage>
        <taxon>Bacteria</taxon>
        <taxon>Bacillati</taxon>
        <taxon>Bacillota</taxon>
        <taxon>Clostridia</taxon>
        <taxon>Eubacteriales</taxon>
        <taxon>Candidatus Coproplasma</taxon>
    </lineage>
</organism>
<accession>A0A9D1E5U5</accession>
<comment type="caution">
    <text evidence="3">The sequence shown here is derived from an EMBL/GenBank/DDBJ whole genome shotgun (WGS) entry which is preliminary data.</text>
</comment>
<evidence type="ECO:0000256" key="1">
    <source>
        <dbReference type="ARBA" id="ARBA00023125"/>
    </source>
</evidence>
<reference evidence="3" key="1">
    <citation type="submission" date="2020-10" db="EMBL/GenBank/DDBJ databases">
        <authorList>
            <person name="Gilroy R."/>
        </authorList>
    </citation>
    <scope>NUCLEOTIDE SEQUENCE</scope>
    <source>
        <strain evidence="3">ChiW16-3235</strain>
    </source>
</reference>
<feature type="domain" description="HTH cro/C1-type" evidence="2">
    <location>
        <begin position="9"/>
        <end position="63"/>
    </location>
</feature>
<name>A0A9D1E5U5_9FIRM</name>